<protein>
    <recommendedName>
        <fullName evidence="3">SdiA-regulated protein</fullName>
    </recommendedName>
</protein>
<evidence type="ECO:0000313" key="2">
    <source>
        <dbReference type="Proteomes" id="UP000248703"/>
    </source>
</evidence>
<evidence type="ECO:0008006" key="3">
    <source>
        <dbReference type="Google" id="ProtNLM"/>
    </source>
</evidence>
<dbReference type="AlphaFoldDB" id="A0A327RI23"/>
<accession>A0A327RI23</accession>
<keyword evidence="2" id="KW-1185">Reference proteome</keyword>
<dbReference type="RefSeq" id="WP_111659800.1">
    <property type="nucleotide sequence ID" value="NZ_QLLO01000004.1"/>
</dbReference>
<dbReference type="OrthoDB" id="5599486at2"/>
<dbReference type="SUPFAM" id="SSF101898">
    <property type="entry name" value="NHL repeat"/>
    <property type="match status" value="1"/>
</dbReference>
<reference evidence="1 2" key="1">
    <citation type="submission" date="2018-06" db="EMBL/GenBank/DDBJ databases">
        <title>Genomic Encyclopedia of Archaeal and Bacterial Type Strains, Phase II (KMG-II): from individual species to whole genera.</title>
        <authorList>
            <person name="Goeker M."/>
        </authorList>
    </citation>
    <scope>NUCLEOTIDE SEQUENCE [LARGE SCALE GENOMIC DNA]</scope>
    <source>
        <strain evidence="1 2">DSM 24464</strain>
    </source>
</reference>
<dbReference type="InterPro" id="IPR015943">
    <property type="entry name" value="WD40/YVTN_repeat-like_dom_sf"/>
</dbReference>
<organism evidence="1 2">
    <name type="scientific">Olleya aquimaris</name>
    <dbReference type="NCBI Taxonomy" id="639310"/>
    <lineage>
        <taxon>Bacteria</taxon>
        <taxon>Pseudomonadati</taxon>
        <taxon>Bacteroidota</taxon>
        <taxon>Flavobacteriia</taxon>
        <taxon>Flavobacteriales</taxon>
        <taxon>Flavobacteriaceae</taxon>
    </lineage>
</organism>
<dbReference type="Proteomes" id="UP000248703">
    <property type="component" value="Unassembled WGS sequence"/>
</dbReference>
<proteinExistence type="predicted"/>
<evidence type="ECO:0000313" key="1">
    <source>
        <dbReference type="EMBL" id="RAJ15133.1"/>
    </source>
</evidence>
<name>A0A327RI23_9FLAO</name>
<comment type="caution">
    <text evidence="1">The sequence shown here is derived from an EMBL/GenBank/DDBJ whole genome shotgun (WGS) entry which is preliminary data.</text>
</comment>
<dbReference type="EMBL" id="QLLO01000004">
    <property type="protein sequence ID" value="RAJ15133.1"/>
    <property type="molecule type" value="Genomic_DNA"/>
</dbReference>
<sequence length="269" mass="30471">MTFPLKPILVSAILFLSCNTGKLNVVGSIDSDLDEASAAQMVKGSNLIWTIEDAGNKNNVYGMDIKGNIVKDIDIDNVKNDDWEDLTSDKEGNLYIGDFGNNSRKRKIFYIYKIEDIANLHNKTNAKTITFILPKDVKSEDFEAFFLWNNTFYIFSKEDDKTMVIKVPNQIGTHTATFLTEYELKGKDTRVTSADISPNGKTIVLLNHDKVWTLTNFKSDRFFEGDVTSIDLEHDSQKEGICFKNNSTVIITDEDSGKEDNNIYTFKLN</sequence>
<dbReference type="Gene3D" id="2.130.10.10">
    <property type="entry name" value="YVTN repeat-like/Quinoprotein amine dehydrogenase"/>
    <property type="match status" value="1"/>
</dbReference>
<dbReference type="PROSITE" id="PS51257">
    <property type="entry name" value="PROKAR_LIPOPROTEIN"/>
    <property type="match status" value="1"/>
</dbReference>
<gene>
    <name evidence="1" type="ORF">LY08_01484</name>
</gene>